<dbReference type="EMBL" id="JAGQHR010000466">
    <property type="protein sequence ID" value="MCA9728750.1"/>
    <property type="molecule type" value="Genomic_DNA"/>
</dbReference>
<gene>
    <name evidence="3" type="ORF">KC729_13755</name>
</gene>
<protein>
    <submittedName>
        <fullName evidence="3">UDP-N-acetyl glucosamine 2-epimerase</fullName>
    </submittedName>
</protein>
<dbReference type="Proteomes" id="UP000697710">
    <property type="component" value="Unassembled WGS sequence"/>
</dbReference>
<evidence type="ECO:0000313" key="4">
    <source>
        <dbReference type="Proteomes" id="UP000697710"/>
    </source>
</evidence>
<dbReference type="Pfam" id="PF02350">
    <property type="entry name" value="Epimerase_2"/>
    <property type="match status" value="1"/>
</dbReference>
<dbReference type="InterPro" id="IPR003331">
    <property type="entry name" value="UDP_GlcNAc_Epimerase_2_dom"/>
</dbReference>
<dbReference type="Gene3D" id="3.40.50.2000">
    <property type="entry name" value="Glycogen Phosphorylase B"/>
    <property type="match status" value="2"/>
</dbReference>
<reference evidence="3" key="1">
    <citation type="submission" date="2020-04" db="EMBL/GenBank/DDBJ databases">
        <authorList>
            <person name="Zhang T."/>
        </authorList>
    </citation>
    <scope>NUCLEOTIDE SEQUENCE</scope>
    <source>
        <strain evidence="3">HKST-UBA01</strain>
    </source>
</reference>
<dbReference type="PANTHER" id="PTHR43174">
    <property type="entry name" value="UDP-N-ACETYLGLUCOSAMINE 2-EPIMERASE"/>
    <property type="match status" value="1"/>
</dbReference>
<comment type="caution">
    <text evidence="3">The sequence shown here is derived from an EMBL/GenBank/DDBJ whole genome shotgun (WGS) entry which is preliminary data.</text>
</comment>
<accession>A0A956M2J1</accession>
<dbReference type="InterPro" id="IPR029767">
    <property type="entry name" value="WecB-like"/>
</dbReference>
<sequence length="226" mass="24787">MKVAPVLRAMADPGRYAPILVHTGQHYDAALSDAFFQELDIPAPDVHLGVGSGSHARQTARVLEGFEPVVESHRPDLVLVAGDVNSTVACALASVKLGVPVGHIEAGLRSEDRTMPEEINRVLTDAISDLLFITSLDARTNLVREGVDPATIHFVGNSMIDTLRRFEDKARDRETLREHDLSPRGYALVTLHRPSNVDAAEDLGRVLFLLHELADRMPVAFPMHPR</sequence>
<evidence type="ECO:0000259" key="2">
    <source>
        <dbReference type="Pfam" id="PF02350"/>
    </source>
</evidence>
<keyword evidence="1" id="KW-0413">Isomerase</keyword>
<feature type="non-terminal residue" evidence="3">
    <location>
        <position position="226"/>
    </location>
</feature>
<dbReference type="PANTHER" id="PTHR43174:SF1">
    <property type="entry name" value="UDP-N-ACETYLGLUCOSAMINE 2-EPIMERASE"/>
    <property type="match status" value="1"/>
</dbReference>
<proteinExistence type="inferred from homology"/>
<comment type="similarity">
    <text evidence="1">Belongs to the UDP-N-acetylglucosamine 2-epimerase family.</text>
</comment>
<evidence type="ECO:0000313" key="3">
    <source>
        <dbReference type="EMBL" id="MCA9728750.1"/>
    </source>
</evidence>
<evidence type="ECO:0000256" key="1">
    <source>
        <dbReference type="RuleBase" id="RU003513"/>
    </source>
</evidence>
<name>A0A956M2J1_UNCEI</name>
<dbReference type="SUPFAM" id="SSF53756">
    <property type="entry name" value="UDP-Glycosyltransferase/glycogen phosphorylase"/>
    <property type="match status" value="1"/>
</dbReference>
<organism evidence="3 4">
    <name type="scientific">Eiseniibacteriota bacterium</name>
    <dbReference type="NCBI Taxonomy" id="2212470"/>
    <lineage>
        <taxon>Bacteria</taxon>
        <taxon>Candidatus Eiseniibacteriota</taxon>
    </lineage>
</organism>
<dbReference type="GO" id="GO:0016853">
    <property type="term" value="F:isomerase activity"/>
    <property type="evidence" value="ECO:0007669"/>
    <property type="project" value="UniProtKB-KW"/>
</dbReference>
<dbReference type="AlphaFoldDB" id="A0A956M2J1"/>
<feature type="domain" description="UDP-N-acetylglucosamine 2-epimerase" evidence="2">
    <location>
        <begin position="16"/>
        <end position="225"/>
    </location>
</feature>
<reference evidence="3" key="2">
    <citation type="journal article" date="2021" name="Microbiome">
        <title>Successional dynamics and alternative stable states in a saline activated sludge microbial community over 9 years.</title>
        <authorList>
            <person name="Wang Y."/>
            <person name="Ye J."/>
            <person name="Ju F."/>
            <person name="Liu L."/>
            <person name="Boyd J.A."/>
            <person name="Deng Y."/>
            <person name="Parks D.H."/>
            <person name="Jiang X."/>
            <person name="Yin X."/>
            <person name="Woodcroft B.J."/>
            <person name="Tyson G.W."/>
            <person name="Hugenholtz P."/>
            <person name="Polz M.F."/>
            <person name="Zhang T."/>
        </authorList>
    </citation>
    <scope>NUCLEOTIDE SEQUENCE</scope>
    <source>
        <strain evidence="3">HKST-UBA01</strain>
    </source>
</reference>